<keyword evidence="10" id="KW-0067">ATP-binding</keyword>
<dbReference type="InterPro" id="IPR009332">
    <property type="entry name" value="Med22"/>
</dbReference>
<keyword evidence="5 10" id="KW-1133">Transmembrane helix</keyword>
<dbReference type="Pfam" id="PF00122">
    <property type="entry name" value="E1-E2_ATPase"/>
    <property type="match status" value="1"/>
</dbReference>
<evidence type="ECO:0000259" key="12">
    <source>
        <dbReference type="Pfam" id="PF00122"/>
    </source>
</evidence>
<dbReference type="FunFam" id="3.40.1110.10:FF:000043">
    <property type="entry name" value="Putative cadmium/zinc-transporting ATPase 3"/>
    <property type="match status" value="1"/>
</dbReference>
<dbReference type="InterPro" id="IPR051014">
    <property type="entry name" value="Cation_Transport_ATPase_IB"/>
</dbReference>
<dbReference type="CDD" id="cd02079">
    <property type="entry name" value="P-type_ATPase_HM"/>
    <property type="match status" value="1"/>
</dbReference>
<dbReference type="GO" id="GO:0005524">
    <property type="term" value="F:ATP binding"/>
    <property type="evidence" value="ECO:0007669"/>
    <property type="project" value="UniProtKB-UniRule"/>
</dbReference>
<evidence type="ECO:0000256" key="2">
    <source>
        <dbReference type="ARBA" id="ARBA00004370"/>
    </source>
</evidence>
<feature type="domain" description="P-type ATPase A" evidence="12">
    <location>
        <begin position="142"/>
        <end position="239"/>
    </location>
</feature>
<keyword evidence="14" id="KW-1185">Reference proteome</keyword>
<dbReference type="GO" id="GO:0016020">
    <property type="term" value="C:membrane"/>
    <property type="evidence" value="ECO:0007669"/>
    <property type="project" value="UniProtKB-SubCell"/>
</dbReference>
<organism evidence="13 14">
    <name type="scientific">Cucurbita argyrosperma subsp. sororia</name>
    <dbReference type="NCBI Taxonomy" id="37648"/>
    <lineage>
        <taxon>Eukaryota</taxon>
        <taxon>Viridiplantae</taxon>
        <taxon>Streptophyta</taxon>
        <taxon>Embryophyta</taxon>
        <taxon>Tracheophyta</taxon>
        <taxon>Spermatophyta</taxon>
        <taxon>Magnoliopsida</taxon>
        <taxon>eudicotyledons</taxon>
        <taxon>Gunneridae</taxon>
        <taxon>Pentapetalae</taxon>
        <taxon>rosids</taxon>
        <taxon>fabids</taxon>
        <taxon>Cucurbitales</taxon>
        <taxon>Cucurbitaceae</taxon>
        <taxon>Cucurbiteae</taxon>
        <taxon>Cucurbita</taxon>
    </lineage>
</organism>
<dbReference type="GO" id="GO:0019829">
    <property type="term" value="F:ATPase-coupled monoatomic cation transmembrane transporter activity"/>
    <property type="evidence" value="ECO:0007669"/>
    <property type="project" value="InterPro"/>
</dbReference>
<feature type="transmembrane region" description="Helical" evidence="10">
    <location>
        <begin position="286"/>
        <end position="314"/>
    </location>
</feature>
<keyword evidence="6" id="KW-0805">Transcription regulation</keyword>
<keyword evidence="7 10" id="KW-0472">Membrane</keyword>
<dbReference type="InterPro" id="IPR059000">
    <property type="entry name" value="ATPase_P-type_domA"/>
</dbReference>
<dbReference type="Pfam" id="PF00702">
    <property type="entry name" value="Hydrolase"/>
    <property type="match status" value="1"/>
</dbReference>
<dbReference type="PANTHER" id="PTHR48085">
    <property type="entry name" value="CADMIUM/ZINC-TRANSPORTING ATPASE HMA2-RELATED"/>
    <property type="match status" value="1"/>
</dbReference>
<dbReference type="GO" id="GO:0016887">
    <property type="term" value="F:ATP hydrolysis activity"/>
    <property type="evidence" value="ECO:0007669"/>
    <property type="project" value="InterPro"/>
</dbReference>
<feature type="transmembrane region" description="Helical" evidence="10">
    <location>
        <begin position="37"/>
        <end position="54"/>
    </location>
</feature>
<feature type="region of interest" description="Disordered" evidence="11">
    <location>
        <begin position="667"/>
        <end position="701"/>
    </location>
</feature>
<dbReference type="SFLD" id="SFLDS00003">
    <property type="entry name" value="Haloacid_Dehalogenase"/>
    <property type="match status" value="1"/>
</dbReference>
<dbReference type="Pfam" id="PF06179">
    <property type="entry name" value="Med22"/>
    <property type="match status" value="1"/>
</dbReference>
<dbReference type="InterPro" id="IPR001757">
    <property type="entry name" value="P_typ_ATPase"/>
</dbReference>
<keyword evidence="9" id="KW-0539">Nucleus</keyword>
<evidence type="ECO:0000256" key="11">
    <source>
        <dbReference type="SAM" id="MobiDB-lite"/>
    </source>
</evidence>
<evidence type="ECO:0000256" key="6">
    <source>
        <dbReference type="ARBA" id="ARBA00023015"/>
    </source>
</evidence>
<feature type="transmembrane region" description="Helical" evidence="10">
    <location>
        <begin position="259"/>
        <end position="280"/>
    </location>
</feature>
<evidence type="ECO:0000256" key="5">
    <source>
        <dbReference type="ARBA" id="ARBA00022989"/>
    </source>
</evidence>
<dbReference type="NCBIfam" id="TIGR01525">
    <property type="entry name" value="ATPase-IB_hvy"/>
    <property type="match status" value="1"/>
</dbReference>
<keyword evidence="10" id="KW-0479">Metal-binding</keyword>
<evidence type="ECO:0000313" key="14">
    <source>
        <dbReference type="Proteomes" id="UP000685013"/>
    </source>
</evidence>
<gene>
    <name evidence="13" type="primary">HMA2</name>
    <name evidence="13" type="ORF">SDJN03_08665</name>
</gene>
<reference evidence="13 14" key="1">
    <citation type="journal article" date="2021" name="Hortic Res">
        <title>The domestication of Cucurbita argyrosperma as revealed by the genome of its wild relative.</title>
        <authorList>
            <person name="Barrera-Redondo J."/>
            <person name="Sanchez-de la Vega G."/>
            <person name="Aguirre-Liguori J.A."/>
            <person name="Castellanos-Morales G."/>
            <person name="Gutierrez-Guerrero Y.T."/>
            <person name="Aguirre-Dugua X."/>
            <person name="Aguirre-Planter E."/>
            <person name="Tenaillon M.I."/>
            <person name="Lira-Saade R."/>
            <person name="Eguiarte L.E."/>
        </authorList>
    </citation>
    <scope>NUCLEOTIDE SEQUENCE [LARGE SCALE GENOMIC DNA]</scope>
    <source>
        <strain evidence="13">JBR-2021</strain>
    </source>
</reference>
<feature type="transmembrane region" description="Helical" evidence="10">
    <location>
        <begin position="623"/>
        <end position="645"/>
    </location>
</feature>
<evidence type="ECO:0000256" key="3">
    <source>
        <dbReference type="ARBA" id="ARBA00006024"/>
    </source>
</evidence>
<dbReference type="NCBIfam" id="TIGR01494">
    <property type="entry name" value="ATPase_P-type"/>
    <property type="match status" value="1"/>
</dbReference>
<comment type="subcellular location">
    <subcellularLocation>
        <location evidence="2 10">Membrane</location>
    </subcellularLocation>
    <subcellularLocation>
        <location evidence="1">Nucleus</location>
    </subcellularLocation>
</comment>
<keyword evidence="10" id="KW-0547">Nucleotide-binding</keyword>
<dbReference type="EMBL" id="JAGKQH010000005">
    <property type="protein sequence ID" value="KAG6598887.1"/>
    <property type="molecule type" value="Genomic_DNA"/>
</dbReference>
<dbReference type="InterPro" id="IPR044492">
    <property type="entry name" value="P_typ_ATPase_HD_dom"/>
</dbReference>
<dbReference type="GO" id="GO:0016592">
    <property type="term" value="C:mediator complex"/>
    <property type="evidence" value="ECO:0007669"/>
    <property type="project" value="InterPro"/>
</dbReference>
<comment type="similarity">
    <text evidence="3 10">Belongs to the cation transport ATPase (P-type) (TC 3.A.3) family. Type IB subfamily.</text>
</comment>
<name>A0AAV6NMS4_9ROSI</name>
<dbReference type="InterPro" id="IPR027256">
    <property type="entry name" value="P-typ_ATPase_IB"/>
</dbReference>
<dbReference type="PANTHER" id="PTHR48085:SF5">
    <property type="entry name" value="CADMIUM_ZINC-TRANSPORTING ATPASE HMA4-RELATED"/>
    <property type="match status" value="1"/>
</dbReference>
<dbReference type="SFLD" id="SFLDG00002">
    <property type="entry name" value="C1.7:_P-type_atpase_like"/>
    <property type="match status" value="1"/>
</dbReference>
<feature type="transmembrane region" description="Helical" evidence="10">
    <location>
        <begin position="598"/>
        <end position="617"/>
    </location>
</feature>
<dbReference type="Proteomes" id="UP000685013">
    <property type="component" value="Chromosome 5"/>
</dbReference>
<dbReference type="PROSITE" id="PS00154">
    <property type="entry name" value="ATPASE_E1_E2"/>
    <property type="match status" value="1"/>
</dbReference>
<protein>
    <submittedName>
        <fullName evidence="13">Cadmium/zinc-transporting ATPase HMA2</fullName>
    </submittedName>
</protein>
<evidence type="ECO:0000256" key="7">
    <source>
        <dbReference type="ARBA" id="ARBA00023136"/>
    </source>
</evidence>
<dbReference type="NCBIfam" id="TIGR01512">
    <property type="entry name" value="ATPase-IB2_Cd"/>
    <property type="match status" value="1"/>
</dbReference>
<evidence type="ECO:0000256" key="4">
    <source>
        <dbReference type="ARBA" id="ARBA00022692"/>
    </source>
</evidence>
<feature type="compositionally biased region" description="Basic and acidic residues" evidence="11">
    <location>
        <begin position="689"/>
        <end position="701"/>
    </location>
</feature>
<evidence type="ECO:0000256" key="8">
    <source>
        <dbReference type="ARBA" id="ARBA00023163"/>
    </source>
</evidence>
<accession>A0AAV6NMS4</accession>
<proteinExistence type="inferred from homology"/>
<feature type="compositionally biased region" description="Basic residues" evidence="11">
    <location>
        <begin position="677"/>
        <end position="688"/>
    </location>
</feature>
<evidence type="ECO:0000256" key="10">
    <source>
        <dbReference type="RuleBase" id="RU362081"/>
    </source>
</evidence>
<evidence type="ECO:0000256" key="9">
    <source>
        <dbReference type="ARBA" id="ARBA00023242"/>
    </source>
</evidence>
<feature type="transmembrane region" description="Helical" evidence="10">
    <location>
        <begin position="60"/>
        <end position="78"/>
    </location>
</feature>
<sequence length="918" mass="98829">MSDRHRLLSNLIVKALNEARLEANVQLKGKGISKKKWPSPFAIASGLLLTASFLKYVYHPLRWLAVAAVAAGIFPILLKAISAVRHLRIDVNILAIIAVVGTMSMNDYMEGGSIVFLFSIAEWLESRASHKANAAMWSLMSLAPQKATIAETGEVVEVKEVKLKSVLAVKGGEVIPIDGIVVDGKCDVDEKSLTGETFPVPKLKDSLVWAGTINLNGYISVQTTVVAEDCVVAKMAEFVEEAQNNKSKTQRFIDECAKYYTPAVVVISACVAAIPAAFRVHNLSHWFHLALVVLVSACPCALILSTPVAAFCALTKAAMAGVLIKGSDHLEVLAKIKVVAFDKTGTITRGEFVVTDFQALRDDISFHTLLHWVSSIESKSSHPMAAALVNHAKLLSIDIKPEKVEEFENFPGEGVRGKIDGKDIYIGSTKIAARAGCSLATKLEEEMKQGQTLGYVFCEEMAVGSFGLSDSCRSGAKEGMEELKSLGIKTAMLTGDCSAAAMHAQQQLENAVDVIHSELLPKEKANMIKEFKRDYGATAMVGDGLNDTPALATADIGISMGISGSPLATQTGNVILMSNDITKIPQAIKLARKSHAKVVQNVILSITTKIAILGLAIAGHPLVWAAVLADVGTCLLVILNSMLLLRGSDHKHGNKCCKSSKLCSTKHGRCDESNTRPSHHHHHHHDHRCHVVDDKSPSRDNHNGDCGDKFHHNHSNNGNCSKKVGEPNCNCHSHHVAIDIHEGIGGGTGPTAAAAAAAAQKQKLLLQRVETDIANIVDNFTHLVNVSRVNDPPVRNSQESFMMEMRASRMVQAADSLLKLVSELKQTAIFSGFASLNDHVEQRIVEFNQQQAEQTDRILSKIGEEAAVGLKELESHYYSSTQRTSCLAAIPAALLVQSPPMVSSLSSGGLSEGNLHVP</sequence>
<keyword evidence="8" id="KW-0804">Transcription</keyword>
<dbReference type="AlphaFoldDB" id="A0AAV6NMS4"/>
<evidence type="ECO:0000313" key="13">
    <source>
        <dbReference type="EMBL" id="KAG6598887.1"/>
    </source>
</evidence>
<dbReference type="InterPro" id="IPR018303">
    <property type="entry name" value="ATPase_P-typ_P_site"/>
</dbReference>
<dbReference type="GO" id="GO:0046872">
    <property type="term" value="F:metal ion binding"/>
    <property type="evidence" value="ECO:0007669"/>
    <property type="project" value="UniProtKB-KW"/>
</dbReference>
<dbReference type="GO" id="GO:0003712">
    <property type="term" value="F:transcription coregulator activity"/>
    <property type="evidence" value="ECO:0007669"/>
    <property type="project" value="InterPro"/>
</dbReference>
<dbReference type="SFLD" id="SFLDF00027">
    <property type="entry name" value="p-type_atpase"/>
    <property type="match status" value="1"/>
</dbReference>
<evidence type="ECO:0000256" key="1">
    <source>
        <dbReference type="ARBA" id="ARBA00004123"/>
    </source>
</evidence>
<dbReference type="GO" id="GO:0006357">
    <property type="term" value="P:regulation of transcription by RNA polymerase II"/>
    <property type="evidence" value="ECO:0007669"/>
    <property type="project" value="InterPro"/>
</dbReference>
<comment type="caution">
    <text evidence="13">The sequence shown here is derived from an EMBL/GenBank/DDBJ whole genome shotgun (WGS) entry which is preliminary data.</text>
</comment>
<feature type="non-terminal residue" evidence="13">
    <location>
        <position position="1"/>
    </location>
</feature>
<dbReference type="FunFam" id="2.70.150.10:FF:000002">
    <property type="entry name" value="Copper-transporting ATPase 1, putative"/>
    <property type="match status" value="1"/>
</dbReference>
<keyword evidence="4 10" id="KW-0812">Transmembrane</keyword>